<evidence type="ECO:0000313" key="2">
    <source>
        <dbReference type="Proteomes" id="UP001151582"/>
    </source>
</evidence>
<keyword evidence="2" id="KW-1185">Reference proteome</keyword>
<gene>
    <name evidence="1" type="ORF">H4R34_005886</name>
</gene>
<dbReference type="Gene3D" id="3.30.559.10">
    <property type="entry name" value="Chloramphenicol acetyltransferase-like domain"/>
    <property type="match status" value="1"/>
</dbReference>
<reference evidence="1" key="1">
    <citation type="submission" date="2022-07" db="EMBL/GenBank/DDBJ databases">
        <title>Phylogenomic reconstructions and comparative analyses of Kickxellomycotina fungi.</title>
        <authorList>
            <person name="Reynolds N.K."/>
            <person name="Stajich J.E."/>
            <person name="Barry K."/>
            <person name="Grigoriev I.V."/>
            <person name="Crous P."/>
            <person name="Smith M.E."/>
        </authorList>
    </citation>
    <scope>NUCLEOTIDE SEQUENCE</scope>
    <source>
        <strain evidence="1">RSA 567</strain>
    </source>
</reference>
<evidence type="ECO:0000313" key="1">
    <source>
        <dbReference type="EMBL" id="KAJ1970984.1"/>
    </source>
</evidence>
<proteinExistence type="predicted"/>
<accession>A0A9W8E6Q9</accession>
<dbReference type="SUPFAM" id="SSF52777">
    <property type="entry name" value="CoA-dependent acyltransferases"/>
    <property type="match status" value="1"/>
</dbReference>
<dbReference type="InterPro" id="IPR023213">
    <property type="entry name" value="CAT-like_dom_sf"/>
</dbReference>
<dbReference type="EMBL" id="JANBQB010001552">
    <property type="protein sequence ID" value="KAJ1970984.1"/>
    <property type="molecule type" value="Genomic_DNA"/>
</dbReference>
<protein>
    <submittedName>
        <fullName evidence="1">Uncharacterized protein</fullName>
    </submittedName>
</protein>
<feature type="non-terminal residue" evidence="1">
    <location>
        <position position="465"/>
    </location>
</feature>
<dbReference type="AlphaFoldDB" id="A0A9W8E6Q9"/>
<dbReference type="Proteomes" id="UP001151582">
    <property type="component" value="Unassembled WGS sequence"/>
</dbReference>
<comment type="caution">
    <text evidence="1">The sequence shown here is derived from an EMBL/GenBank/DDBJ whole genome shotgun (WGS) entry which is preliminary data.</text>
</comment>
<name>A0A9W8E6Q9_9FUNG</name>
<organism evidence="1 2">
    <name type="scientific">Dimargaris verticillata</name>
    <dbReference type="NCBI Taxonomy" id="2761393"/>
    <lineage>
        <taxon>Eukaryota</taxon>
        <taxon>Fungi</taxon>
        <taxon>Fungi incertae sedis</taxon>
        <taxon>Zoopagomycota</taxon>
        <taxon>Kickxellomycotina</taxon>
        <taxon>Dimargaritomycetes</taxon>
        <taxon>Dimargaritales</taxon>
        <taxon>Dimargaritaceae</taxon>
        <taxon>Dimargaris</taxon>
    </lineage>
</organism>
<sequence>MAIKGHGQLPETNELTGLNCWPLQDVMYGYADPSGDICVVGSVRSDGKPQAFDGLLCAHLYLLELHDCTVLPLSDGKRAVFVADDVLDTSAYLTELLEHLPARLAPVLIVSTSVFPHLLDGDETAARLTSMAFAYYATLEQTVSYLESTRDQWLAVLWATLFAERNSLSAALAGNLWDLQGTAADLLWLHHAIAAKYPSAITWQDLVNCATLAELSQRLHDSCNAPLPRFTSDSPRSAPESLSLSIEVIPLDATWTAIWAQAMLSSEAEPASWHHQRGLRVTLAIDKDYLYRAVKRTLASEPLLRSRFIVQHGQLVQQLYATCPIPITMATVANTVLGDHAALVAQLDTHHTPIHANHFPLWQLVVLQPCSQTHLPVEAIVSLRLHPVLGPACLADQLLMKIWQQYQALDLEVKYMQTIVPCADLPPSTELPRHKLSLQADSTARDDYWLSVLADTPVWLDLPSD</sequence>